<gene>
    <name evidence="1" type="ORF">ULMA_12100</name>
</gene>
<evidence type="ECO:0000313" key="2">
    <source>
        <dbReference type="Proteomes" id="UP000326509"/>
    </source>
</evidence>
<dbReference type="Proteomes" id="UP000326509">
    <property type="component" value="Unassembled WGS sequence"/>
</dbReference>
<sequence>MRKIFIVFAAVFLILSCSGDSTNSADAFVGDGGQGGSLAIFTIRGNYLYAVDEFGLNIFSILNREDPVKINHIDISFNIETLFGFKDYLYIGSQNGMFIYSIENPEFPEYLSDVQHFTACDPVIANENTAFVTLWTDIGCGNSINQLEVYDITEITNPILLNTRELTFPKGMGLYGDYLFVCDDEIKVFDVSDPSSSILVHNINRLAFDVIISNNLLIAIGEGGLFQYQLNPNNIENTSLLSSIEF</sequence>
<comment type="caution">
    <text evidence="1">The sequence shown here is derived from an EMBL/GenBank/DDBJ whole genome shotgun (WGS) entry which is preliminary data.</text>
</comment>
<evidence type="ECO:0000313" key="1">
    <source>
        <dbReference type="EMBL" id="GER59102.1"/>
    </source>
</evidence>
<proteinExistence type="predicted"/>
<reference evidence="1 2" key="1">
    <citation type="submission" date="2019-08" db="EMBL/GenBank/DDBJ databases">
        <title>Draft genome sequence of Ulvibacter marinus type strain NBRC 109484.</title>
        <authorList>
            <person name="Kawano K."/>
            <person name="Ushijima N."/>
            <person name="Kihara M."/>
            <person name="Itoh H."/>
        </authorList>
    </citation>
    <scope>NUCLEOTIDE SEQUENCE [LARGE SCALE GENOMIC DNA]</scope>
    <source>
        <strain evidence="1 2">NBRC 109484</strain>
    </source>
</reference>
<accession>A0A5J4IXK6</accession>
<dbReference type="AlphaFoldDB" id="A0A5J4IXK6"/>
<keyword evidence="2" id="KW-1185">Reference proteome</keyword>
<dbReference type="Pfam" id="PF08309">
    <property type="entry name" value="LVIVD"/>
    <property type="match status" value="1"/>
</dbReference>
<evidence type="ECO:0008006" key="3">
    <source>
        <dbReference type="Google" id="ProtNLM"/>
    </source>
</evidence>
<protein>
    <recommendedName>
        <fullName evidence="3">LVIVD repeat-containing protein</fullName>
    </recommendedName>
</protein>
<dbReference type="EMBL" id="BKCG01000002">
    <property type="protein sequence ID" value="GER59102.1"/>
    <property type="molecule type" value="Genomic_DNA"/>
</dbReference>
<dbReference type="OrthoDB" id="1521841at2"/>
<dbReference type="InterPro" id="IPR013211">
    <property type="entry name" value="LVIVD"/>
</dbReference>
<dbReference type="SUPFAM" id="SSF63829">
    <property type="entry name" value="Calcium-dependent phosphotriesterase"/>
    <property type="match status" value="1"/>
</dbReference>
<organism evidence="1 2">
    <name type="scientific">Patiriisocius marinus</name>
    <dbReference type="NCBI Taxonomy" id="1397112"/>
    <lineage>
        <taxon>Bacteria</taxon>
        <taxon>Pseudomonadati</taxon>
        <taxon>Bacteroidota</taxon>
        <taxon>Flavobacteriia</taxon>
        <taxon>Flavobacteriales</taxon>
        <taxon>Flavobacteriaceae</taxon>
        <taxon>Patiriisocius</taxon>
    </lineage>
</organism>
<name>A0A5J4IXK6_9FLAO</name>
<dbReference type="PROSITE" id="PS51257">
    <property type="entry name" value="PROKAR_LIPOPROTEIN"/>
    <property type="match status" value="1"/>
</dbReference>
<dbReference type="RefSeq" id="WP_151673179.1">
    <property type="nucleotide sequence ID" value="NZ_BKCG01000002.1"/>
</dbReference>